<keyword evidence="1" id="KW-0812">Transmembrane</keyword>
<gene>
    <name evidence="3" type="ORF">VN24_11855</name>
</gene>
<keyword evidence="1" id="KW-1133">Transmembrane helix</keyword>
<dbReference type="InterPro" id="IPR009936">
    <property type="entry name" value="DUF1468"/>
</dbReference>
<evidence type="ECO:0000259" key="2">
    <source>
        <dbReference type="Pfam" id="PF07331"/>
    </source>
</evidence>
<accession>A0A0D5NJJ5</accession>
<evidence type="ECO:0000313" key="3">
    <source>
        <dbReference type="EMBL" id="AJY75147.1"/>
    </source>
</evidence>
<dbReference type="OrthoDB" id="2619883at2"/>
<keyword evidence="4" id="KW-1185">Reference proteome</keyword>
<keyword evidence="1" id="KW-0472">Membrane</keyword>
<dbReference type="KEGG" id="pbj:VN24_11855"/>
<sequence length="150" mass="17432">MADRIFSLAALFIAGLFLYESRLFAEKKGVQAFSSAFFPRLIIYALILFSVILLIQSFIKRGKRAPKGAFIAYLRKHWRVPFMFAWFAVYLILMPMVGFVPSTILFLFIGFLMLNFPFVPKKLLLYIPLSFVLTFAIQFIFERELNVLLP</sequence>
<name>A0A0D5NJJ5_9BACL</name>
<dbReference type="STRING" id="1126833.VN24_11855"/>
<organism evidence="3 4">
    <name type="scientific">Paenibacillus beijingensis</name>
    <dbReference type="NCBI Taxonomy" id="1126833"/>
    <lineage>
        <taxon>Bacteria</taxon>
        <taxon>Bacillati</taxon>
        <taxon>Bacillota</taxon>
        <taxon>Bacilli</taxon>
        <taxon>Bacillales</taxon>
        <taxon>Paenibacillaceae</taxon>
        <taxon>Paenibacillus</taxon>
    </lineage>
</organism>
<dbReference type="RefSeq" id="WP_045670580.1">
    <property type="nucleotide sequence ID" value="NZ_CP011058.1"/>
</dbReference>
<evidence type="ECO:0000313" key="4">
    <source>
        <dbReference type="Proteomes" id="UP000032633"/>
    </source>
</evidence>
<feature type="transmembrane region" description="Helical" evidence="1">
    <location>
        <begin position="123"/>
        <end position="141"/>
    </location>
</feature>
<proteinExistence type="predicted"/>
<dbReference type="PATRIC" id="fig|1126833.4.peg.2594"/>
<dbReference type="Proteomes" id="UP000032633">
    <property type="component" value="Chromosome"/>
</dbReference>
<evidence type="ECO:0000256" key="1">
    <source>
        <dbReference type="SAM" id="Phobius"/>
    </source>
</evidence>
<feature type="transmembrane region" description="Helical" evidence="1">
    <location>
        <begin position="80"/>
        <end position="111"/>
    </location>
</feature>
<dbReference type="Pfam" id="PF07331">
    <property type="entry name" value="TctB"/>
    <property type="match status" value="1"/>
</dbReference>
<reference evidence="4" key="2">
    <citation type="submission" date="2015-03" db="EMBL/GenBank/DDBJ databases">
        <title>Genome sequence of Paenibacillus beijingensis strain DSM 24997T.</title>
        <authorList>
            <person name="Kwak Y."/>
            <person name="Shin J.-H."/>
        </authorList>
    </citation>
    <scope>NUCLEOTIDE SEQUENCE [LARGE SCALE GENOMIC DNA]</scope>
    <source>
        <strain evidence="4">DSM 24997</strain>
    </source>
</reference>
<feature type="transmembrane region" description="Helical" evidence="1">
    <location>
        <begin position="41"/>
        <end position="59"/>
    </location>
</feature>
<protein>
    <recommendedName>
        <fullName evidence="2">DUF1468 domain-containing protein</fullName>
    </recommendedName>
</protein>
<dbReference type="HOGENOM" id="CLU_1738694_0_0_9"/>
<reference evidence="3 4" key="1">
    <citation type="journal article" date="2015" name="J. Biotechnol.">
        <title>Complete genome sequence of Paenibacillus beijingensis 7188(T) (=DSM 24997(T)), a novel rhizobacterium from jujube garden soil.</title>
        <authorList>
            <person name="Kwak Y."/>
            <person name="Shin J.H."/>
        </authorList>
    </citation>
    <scope>NUCLEOTIDE SEQUENCE [LARGE SCALE GENOMIC DNA]</scope>
    <source>
        <strain evidence="3 4">DSM 24997</strain>
    </source>
</reference>
<feature type="domain" description="DUF1468" evidence="2">
    <location>
        <begin position="5"/>
        <end position="150"/>
    </location>
</feature>
<dbReference type="EMBL" id="CP011058">
    <property type="protein sequence ID" value="AJY75147.1"/>
    <property type="molecule type" value="Genomic_DNA"/>
</dbReference>
<dbReference type="AlphaFoldDB" id="A0A0D5NJJ5"/>